<keyword evidence="2" id="KW-1185">Reference proteome</keyword>
<dbReference type="Proteomes" id="UP000007797">
    <property type="component" value="Unassembled WGS sequence"/>
</dbReference>
<reference evidence="2" key="1">
    <citation type="journal article" date="2011" name="Genome Res.">
        <title>Phylogeny-wide analysis of social amoeba genomes highlights ancient origins for complex intercellular communication.</title>
        <authorList>
            <person name="Heidel A.J."/>
            <person name="Lawal H.M."/>
            <person name="Felder M."/>
            <person name="Schilde C."/>
            <person name="Helps N.R."/>
            <person name="Tunggal B."/>
            <person name="Rivero F."/>
            <person name="John U."/>
            <person name="Schleicher M."/>
            <person name="Eichinger L."/>
            <person name="Platzer M."/>
            <person name="Noegel A.A."/>
            <person name="Schaap P."/>
            <person name="Gloeckner G."/>
        </authorList>
    </citation>
    <scope>NUCLEOTIDE SEQUENCE [LARGE SCALE GENOMIC DNA]</scope>
    <source>
        <strain evidence="2">SH3</strain>
    </source>
</reference>
<dbReference type="EMBL" id="GL883006">
    <property type="protein sequence ID" value="EGG24964.1"/>
    <property type="molecule type" value="Genomic_DNA"/>
</dbReference>
<dbReference type="RefSeq" id="XP_004362815.1">
    <property type="nucleotide sequence ID" value="XM_004362758.1"/>
</dbReference>
<proteinExistence type="predicted"/>
<dbReference type="KEGG" id="dfa:DFA_03209"/>
<name>F4PGY0_CACFS</name>
<sequence length="168" mass="19838">MKSLQTKFNRLEKSLKSDLEKNQQQFILESNKLLEERLKKEFDDKIEALYSCNVIGESYNSMVIETYNHMAGVIDYFLKHILMDRVNENIQFVNDSDPCVSPKPLRTWKGDFERDFLDQTTQHISIMNYLVDLKDMVDNILEPYCGVIDPEKPNMFDRLCSRNKNLND</sequence>
<dbReference type="GeneID" id="14876631"/>
<protein>
    <submittedName>
        <fullName evidence="1">Uncharacterized protein</fullName>
    </submittedName>
</protein>
<organism evidence="1 2">
    <name type="scientific">Cavenderia fasciculata</name>
    <name type="common">Slime mold</name>
    <name type="synonym">Dictyostelium fasciculatum</name>
    <dbReference type="NCBI Taxonomy" id="261658"/>
    <lineage>
        <taxon>Eukaryota</taxon>
        <taxon>Amoebozoa</taxon>
        <taxon>Evosea</taxon>
        <taxon>Eumycetozoa</taxon>
        <taxon>Dictyostelia</taxon>
        <taxon>Acytosteliales</taxon>
        <taxon>Cavenderiaceae</taxon>
        <taxon>Cavenderia</taxon>
    </lineage>
</organism>
<accession>F4PGY0</accession>
<evidence type="ECO:0000313" key="1">
    <source>
        <dbReference type="EMBL" id="EGG24964.1"/>
    </source>
</evidence>
<dbReference type="AlphaFoldDB" id="F4PGY0"/>
<evidence type="ECO:0000313" key="2">
    <source>
        <dbReference type="Proteomes" id="UP000007797"/>
    </source>
</evidence>
<gene>
    <name evidence="1" type="ORF">DFA_03209</name>
</gene>